<dbReference type="Proteomes" id="UP000316079">
    <property type="component" value="Unassembled WGS sequence"/>
</dbReference>
<sequence length="251" mass="27863">MEEALINTEHSQHGTSTQVKLPNFTEDVDRQGLVDLYSVNETLYGQRHNYSPNLDDWINFWKDVDSMFALLRNFKRLNKTDKLVGLAELGSGDLEEASGTGFSIPEEPTQSPVTTGPSTAFQESHFNELPKGRPTKGSTIPRGDTWVRQLEMELDDGGMTFSGNGVTELETRHDFLLRSSRILDLHPQEEEEDIFQAQGYLVLSPQPETVVEPTPAQSSIPQERLNASVLSFSRGPSDVQDVEGSASGLSH</sequence>
<dbReference type="OrthoDB" id="96314at2759"/>
<comment type="caution">
    <text evidence="2">The sequence shown here is derived from an EMBL/GenBank/DDBJ whole genome shotgun (WGS) entry which is preliminary data.</text>
</comment>
<feature type="region of interest" description="Disordered" evidence="1">
    <location>
        <begin position="97"/>
        <end position="143"/>
    </location>
</feature>
<dbReference type="EMBL" id="SRMA01027234">
    <property type="protein sequence ID" value="TRY57502.1"/>
    <property type="molecule type" value="Genomic_DNA"/>
</dbReference>
<keyword evidence="3" id="KW-1185">Reference proteome</keyword>
<evidence type="ECO:0000313" key="2">
    <source>
        <dbReference type="EMBL" id="TRY57502.1"/>
    </source>
</evidence>
<name>A0A553MWC6_9TELE</name>
<evidence type="ECO:0000313" key="3">
    <source>
        <dbReference type="Proteomes" id="UP000316079"/>
    </source>
</evidence>
<feature type="region of interest" description="Disordered" evidence="1">
    <location>
        <begin position="232"/>
        <end position="251"/>
    </location>
</feature>
<accession>A0A553MWC6</accession>
<reference evidence="2 3" key="1">
    <citation type="journal article" date="2019" name="Sci. Data">
        <title>Hybrid genome assembly and annotation of Danionella translucida.</title>
        <authorList>
            <person name="Kadobianskyi M."/>
            <person name="Schulze L."/>
            <person name="Schuelke M."/>
            <person name="Judkewitz B."/>
        </authorList>
    </citation>
    <scope>NUCLEOTIDE SEQUENCE [LARGE SCALE GENOMIC DNA]</scope>
    <source>
        <strain evidence="2 3">Bolton</strain>
    </source>
</reference>
<organism evidence="2 3">
    <name type="scientific">Danionella cerebrum</name>
    <dbReference type="NCBI Taxonomy" id="2873325"/>
    <lineage>
        <taxon>Eukaryota</taxon>
        <taxon>Metazoa</taxon>
        <taxon>Chordata</taxon>
        <taxon>Craniata</taxon>
        <taxon>Vertebrata</taxon>
        <taxon>Euteleostomi</taxon>
        <taxon>Actinopterygii</taxon>
        <taxon>Neopterygii</taxon>
        <taxon>Teleostei</taxon>
        <taxon>Ostariophysi</taxon>
        <taxon>Cypriniformes</taxon>
        <taxon>Danionidae</taxon>
        <taxon>Danioninae</taxon>
        <taxon>Danionella</taxon>
    </lineage>
</organism>
<dbReference type="AlphaFoldDB" id="A0A553MWC6"/>
<gene>
    <name evidence="2" type="ORF">DNTS_011841</name>
</gene>
<feature type="compositionally biased region" description="Polar residues" evidence="1">
    <location>
        <begin position="108"/>
        <end position="124"/>
    </location>
</feature>
<protein>
    <submittedName>
        <fullName evidence="2">Uncharacterized protein</fullName>
    </submittedName>
</protein>
<evidence type="ECO:0000256" key="1">
    <source>
        <dbReference type="SAM" id="MobiDB-lite"/>
    </source>
</evidence>
<proteinExistence type="predicted"/>